<evidence type="ECO:0000256" key="2">
    <source>
        <dbReference type="SAM" id="Phobius"/>
    </source>
</evidence>
<name>A0AAV4SQH3_9ARAC</name>
<sequence>MVRSREIRDHGDPDKDIKSAPGGTAIVTDMSLKLMNVVGSCIDTDSSSLLAGMSAYFFLLTGPLNMCTTYLGGLVINNMERSHRLLLH</sequence>
<feature type="transmembrane region" description="Helical" evidence="2">
    <location>
        <begin position="55"/>
        <end position="76"/>
    </location>
</feature>
<comment type="caution">
    <text evidence="3">The sequence shown here is derived from an EMBL/GenBank/DDBJ whole genome shotgun (WGS) entry which is preliminary data.</text>
</comment>
<proteinExistence type="predicted"/>
<reference evidence="3 4" key="1">
    <citation type="submission" date="2021-06" db="EMBL/GenBank/DDBJ databases">
        <title>Caerostris darwini draft genome.</title>
        <authorList>
            <person name="Kono N."/>
            <person name="Arakawa K."/>
        </authorList>
    </citation>
    <scope>NUCLEOTIDE SEQUENCE [LARGE SCALE GENOMIC DNA]</scope>
</reference>
<feature type="region of interest" description="Disordered" evidence="1">
    <location>
        <begin position="1"/>
        <end position="22"/>
    </location>
</feature>
<evidence type="ECO:0000256" key="1">
    <source>
        <dbReference type="SAM" id="MobiDB-lite"/>
    </source>
</evidence>
<organism evidence="3 4">
    <name type="scientific">Caerostris darwini</name>
    <dbReference type="NCBI Taxonomy" id="1538125"/>
    <lineage>
        <taxon>Eukaryota</taxon>
        <taxon>Metazoa</taxon>
        <taxon>Ecdysozoa</taxon>
        <taxon>Arthropoda</taxon>
        <taxon>Chelicerata</taxon>
        <taxon>Arachnida</taxon>
        <taxon>Araneae</taxon>
        <taxon>Araneomorphae</taxon>
        <taxon>Entelegynae</taxon>
        <taxon>Araneoidea</taxon>
        <taxon>Araneidae</taxon>
        <taxon>Caerostris</taxon>
    </lineage>
</organism>
<feature type="compositionally biased region" description="Basic and acidic residues" evidence="1">
    <location>
        <begin position="1"/>
        <end position="18"/>
    </location>
</feature>
<keyword evidence="2" id="KW-0812">Transmembrane</keyword>
<protein>
    <submittedName>
        <fullName evidence="3">Uncharacterized protein</fullName>
    </submittedName>
</protein>
<dbReference type="EMBL" id="BPLQ01008329">
    <property type="protein sequence ID" value="GIY36598.1"/>
    <property type="molecule type" value="Genomic_DNA"/>
</dbReference>
<dbReference type="Proteomes" id="UP001054837">
    <property type="component" value="Unassembled WGS sequence"/>
</dbReference>
<keyword evidence="2" id="KW-1133">Transmembrane helix</keyword>
<evidence type="ECO:0000313" key="4">
    <source>
        <dbReference type="Proteomes" id="UP001054837"/>
    </source>
</evidence>
<keyword evidence="2" id="KW-0472">Membrane</keyword>
<evidence type="ECO:0000313" key="3">
    <source>
        <dbReference type="EMBL" id="GIY36598.1"/>
    </source>
</evidence>
<gene>
    <name evidence="3" type="ORF">CDAR_111131</name>
</gene>
<accession>A0AAV4SQH3</accession>
<dbReference type="AlphaFoldDB" id="A0AAV4SQH3"/>
<keyword evidence="4" id="KW-1185">Reference proteome</keyword>